<dbReference type="Pfam" id="PF13360">
    <property type="entry name" value="PQQ_2"/>
    <property type="match status" value="2"/>
</dbReference>
<keyword evidence="2" id="KW-0732">Signal</keyword>
<dbReference type="SMART" id="SM00564">
    <property type="entry name" value="PQQ"/>
    <property type="match status" value="6"/>
</dbReference>
<dbReference type="InterPro" id="IPR015943">
    <property type="entry name" value="WD40/YVTN_repeat-like_dom_sf"/>
</dbReference>
<evidence type="ECO:0000313" key="4">
    <source>
        <dbReference type="EMBL" id="UZK55710.1"/>
    </source>
</evidence>
<keyword evidence="5" id="KW-1185">Reference proteome</keyword>
<proteinExistence type="predicted"/>
<dbReference type="PANTHER" id="PTHR34512:SF30">
    <property type="entry name" value="OUTER MEMBRANE PROTEIN ASSEMBLY FACTOR BAMB"/>
    <property type="match status" value="1"/>
</dbReference>
<dbReference type="Gene3D" id="2.40.10.480">
    <property type="match status" value="2"/>
</dbReference>
<sequence length="407" mass="43340">MGRGDVSRRRMIKLAGAGAGLALLGAGTAACGPVEEPAGGGGSGSPKPGESARPGGDAPAPGGKPKPAWQHATTYDGLAWISAVAVVDDVVLVSGDPLVARDLATGKELWSRAEVTTPGASMLIGDGTLYLASARYDGNIIGLDPKTGRDTWRSRLGDKEYSQPRVIAADADHVYVVAGILDKDFRTPDNVIAAIDTSSGKVVWREQRDHGTEANGITARVSGKRLVYTDFRENLTVRDTATGHQVWTKKTGRSSNRGFEVHEGLVIIATGEQLRAFDLETGAERWSFATEKYSRFNDPAVLDGVLYVSDTVHALWAVDPATGKRHWHNPESLDIDAPWQFAKVGGVLYGATQFDKNGGIHAFDPSDGKLLWTYNDGSGDIDRWYLASGGRNVVALHAKKVTGLPVG</sequence>
<evidence type="ECO:0000256" key="2">
    <source>
        <dbReference type="SAM" id="SignalP"/>
    </source>
</evidence>
<dbReference type="InterPro" id="IPR011047">
    <property type="entry name" value="Quinoprotein_ADH-like_sf"/>
</dbReference>
<feature type="compositionally biased region" description="Low complexity" evidence="1">
    <location>
        <begin position="45"/>
        <end position="68"/>
    </location>
</feature>
<dbReference type="EMBL" id="CP098740">
    <property type="protein sequence ID" value="UZK55710.1"/>
    <property type="molecule type" value="Genomic_DNA"/>
</dbReference>
<organism evidence="4 5">
    <name type="scientific">Streptomyces drozdowiczii</name>
    <dbReference type="NCBI Taxonomy" id="202862"/>
    <lineage>
        <taxon>Bacteria</taxon>
        <taxon>Bacillati</taxon>
        <taxon>Actinomycetota</taxon>
        <taxon>Actinomycetes</taxon>
        <taxon>Kitasatosporales</taxon>
        <taxon>Streptomycetaceae</taxon>
        <taxon>Streptomyces</taxon>
    </lineage>
</organism>
<dbReference type="InterPro" id="IPR018391">
    <property type="entry name" value="PQQ_b-propeller_rpt"/>
</dbReference>
<feature type="signal peptide" evidence="2">
    <location>
        <begin position="1"/>
        <end position="29"/>
    </location>
</feature>
<dbReference type="PANTHER" id="PTHR34512">
    <property type="entry name" value="CELL SURFACE PROTEIN"/>
    <property type="match status" value="1"/>
</dbReference>
<dbReference type="InterPro" id="IPR006311">
    <property type="entry name" value="TAT_signal"/>
</dbReference>
<dbReference type="PROSITE" id="PS51257">
    <property type="entry name" value="PROKAR_LIPOPROTEIN"/>
    <property type="match status" value="1"/>
</dbReference>
<feature type="chain" id="PRO_5047233993" evidence="2">
    <location>
        <begin position="30"/>
        <end position="407"/>
    </location>
</feature>
<dbReference type="Proteomes" id="UP001164963">
    <property type="component" value="Chromosome"/>
</dbReference>
<gene>
    <name evidence="4" type="ORF">NEH16_17695</name>
</gene>
<name>A0ABY6PU25_9ACTN</name>
<feature type="domain" description="Pyrrolo-quinoline quinone repeat" evidence="3">
    <location>
        <begin position="235"/>
        <end position="375"/>
    </location>
</feature>
<reference evidence="4" key="1">
    <citation type="journal article" date="2022" name="Front. Microbiol.">
        <title>Mirubactin C rescues the lethal effect of cell wall biosynthesis mutations in Bacillus subtilis.</title>
        <authorList>
            <person name="Kepplinger B."/>
            <person name="Wen X."/>
            <person name="Tyler A.R."/>
            <person name="Kim B.Y."/>
            <person name="Brown J."/>
            <person name="Banks P."/>
            <person name="Dashti Y."/>
            <person name="Mackenzie E.S."/>
            <person name="Wills C."/>
            <person name="Kawai Y."/>
            <person name="Waldron K.J."/>
            <person name="Allenby N.E.E."/>
            <person name="Wu L.J."/>
            <person name="Hall M.J."/>
            <person name="Errington J."/>
        </authorList>
    </citation>
    <scope>NUCLEOTIDE SEQUENCE</scope>
    <source>
        <strain evidence="4">MDA8-470</strain>
    </source>
</reference>
<dbReference type="PROSITE" id="PS51318">
    <property type="entry name" value="TAT"/>
    <property type="match status" value="1"/>
</dbReference>
<evidence type="ECO:0000313" key="5">
    <source>
        <dbReference type="Proteomes" id="UP001164963"/>
    </source>
</evidence>
<accession>A0ABY6PU25</accession>
<dbReference type="Gene3D" id="2.130.10.10">
    <property type="entry name" value="YVTN repeat-like/Quinoprotein amine dehydrogenase"/>
    <property type="match status" value="1"/>
</dbReference>
<dbReference type="SUPFAM" id="SSF50998">
    <property type="entry name" value="Quinoprotein alcohol dehydrogenase-like"/>
    <property type="match status" value="1"/>
</dbReference>
<feature type="region of interest" description="Disordered" evidence="1">
    <location>
        <begin position="33"/>
        <end position="69"/>
    </location>
</feature>
<feature type="domain" description="Pyrrolo-quinoline quinone repeat" evidence="3">
    <location>
        <begin position="69"/>
        <end position="176"/>
    </location>
</feature>
<evidence type="ECO:0000259" key="3">
    <source>
        <dbReference type="Pfam" id="PF13360"/>
    </source>
</evidence>
<evidence type="ECO:0000256" key="1">
    <source>
        <dbReference type="SAM" id="MobiDB-lite"/>
    </source>
</evidence>
<dbReference type="InterPro" id="IPR002372">
    <property type="entry name" value="PQQ_rpt_dom"/>
</dbReference>
<protein>
    <submittedName>
        <fullName evidence="4">PQQ-binding-like beta-propeller repeat protein</fullName>
    </submittedName>
</protein>